<dbReference type="PATRIC" id="fig|1582.47.peg.2256"/>
<dbReference type="GO" id="GO:0006313">
    <property type="term" value="P:DNA transposition"/>
    <property type="evidence" value="ECO:0007669"/>
    <property type="project" value="InterPro"/>
</dbReference>
<evidence type="ECO:0000256" key="1">
    <source>
        <dbReference type="SAM" id="Coils"/>
    </source>
</evidence>
<name>P71428_LACCA</name>
<dbReference type="Pfam" id="PF01527">
    <property type="entry name" value="HTH_Tnp_1"/>
    <property type="match status" value="1"/>
</dbReference>
<keyword evidence="1" id="KW-0175">Coiled coil</keyword>
<accession>P71428</accession>
<feature type="coiled-coil region" evidence="1">
    <location>
        <begin position="57"/>
        <end position="84"/>
    </location>
</feature>
<reference evidence="2" key="2">
    <citation type="submission" date="1996-04" db="EMBL/GenBank/DDBJ databases">
        <authorList>
            <person name="Shimizu-Kadota M."/>
        </authorList>
    </citation>
    <scope>NUCLEOTIDE SEQUENCE</scope>
    <source>
        <strain evidence="2">Group B</strain>
    </source>
</reference>
<dbReference type="InterPro" id="IPR002514">
    <property type="entry name" value="Transposase_8"/>
</dbReference>
<dbReference type="GO" id="GO:0003677">
    <property type="term" value="F:DNA binding"/>
    <property type="evidence" value="ECO:0007669"/>
    <property type="project" value="InterPro"/>
</dbReference>
<evidence type="ECO:0000313" key="2">
    <source>
        <dbReference type="EMBL" id="CAA26516.1"/>
    </source>
</evidence>
<dbReference type="AlphaFoldDB" id="P71428"/>
<reference evidence="2" key="1">
    <citation type="journal article" date="1985" name="Mol. Gen. Genet.">
        <title>ISL1: a new transposable element in Lactobacillus casei.</title>
        <authorList>
            <person name="Shimizu-Kadota M."/>
            <person name="Kiwaki M."/>
            <person name="Hirokawa H."/>
            <person name="Tsuchida N."/>
        </authorList>
    </citation>
    <scope>NUCLEOTIDE SEQUENCE</scope>
    <source>
        <strain evidence="2">Group B</strain>
    </source>
</reference>
<protein>
    <submittedName>
        <fullName evidence="2">Transposable element ISL1</fullName>
    </submittedName>
</protein>
<organism evidence="2">
    <name type="scientific">Lacticaseibacillus casei</name>
    <name type="common">Lactobacillus casei</name>
    <dbReference type="NCBI Taxonomy" id="1582"/>
    <lineage>
        <taxon>Bacteria</taxon>
        <taxon>Bacillati</taxon>
        <taxon>Bacillota</taxon>
        <taxon>Bacilli</taxon>
        <taxon>Lactobacillales</taxon>
        <taxon>Lactobacillaceae</taxon>
        <taxon>Lacticaseibacillus</taxon>
    </lineage>
</organism>
<dbReference type="InterPro" id="IPR009057">
    <property type="entry name" value="Homeodomain-like_sf"/>
</dbReference>
<dbReference type="EMBL" id="X02734">
    <property type="protein sequence ID" value="CAA26516.1"/>
    <property type="molecule type" value="Genomic_DNA"/>
</dbReference>
<proteinExistence type="predicted"/>
<sequence>MTYSRNRYDQDFKKNAVHLSFNSSKPVKIIASELGVPESALYRWRKLYTEDGKQTPFASLEAENRALKRENAELALERDMLKKAAAYFASLQK</sequence>
<dbReference type="SUPFAM" id="SSF46689">
    <property type="entry name" value="Homeodomain-like"/>
    <property type="match status" value="1"/>
</dbReference>
<dbReference type="Gene3D" id="1.10.10.60">
    <property type="entry name" value="Homeodomain-like"/>
    <property type="match status" value="1"/>
</dbReference>
<dbReference type="PIR" id="S28726">
    <property type="entry name" value="S28726"/>
</dbReference>
<dbReference type="GO" id="GO:0004803">
    <property type="term" value="F:transposase activity"/>
    <property type="evidence" value="ECO:0007669"/>
    <property type="project" value="InterPro"/>
</dbReference>